<dbReference type="InterPro" id="IPR036291">
    <property type="entry name" value="NAD(P)-bd_dom_sf"/>
</dbReference>
<evidence type="ECO:0000313" key="2">
    <source>
        <dbReference type="Proteomes" id="UP001165079"/>
    </source>
</evidence>
<reference evidence="1" key="1">
    <citation type="submission" date="2023-03" db="EMBL/GenBank/DDBJ databases">
        <title>Actinorhabdospora filicis NBRC 111898.</title>
        <authorList>
            <person name="Ichikawa N."/>
            <person name="Sato H."/>
            <person name="Tonouchi N."/>
        </authorList>
    </citation>
    <scope>NUCLEOTIDE SEQUENCE</scope>
    <source>
        <strain evidence="1">NBRC 111898</strain>
    </source>
</reference>
<dbReference type="InterPro" id="IPR023401">
    <property type="entry name" value="ODC_N"/>
</dbReference>
<evidence type="ECO:0000313" key="1">
    <source>
        <dbReference type="EMBL" id="GLZ81377.1"/>
    </source>
</evidence>
<evidence type="ECO:0008006" key="3">
    <source>
        <dbReference type="Google" id="ProtNLM"/>
    </source>
</evidence>
<dbReference type="AlphaFoldDB" id="A0A9W6ST64"/>
<organism evidence="1 2">
    <name type="scientific">Actinorhabdospora filicis</name>
    <dbReference type="NCBI Taxonomy" id="1785913"/>
    <lineage>
        <taxon>Bacteria</taxon>
        <taxon>Bacillati</taxon>
        <taxon>Actinomycetota</taxon>
        <taxon>Actinomycetes</taxon>
        <taxon>Micromonosporales</taxon>
        <taxon>Micromonosporaceae</taxon>
        <taxon>Actinorhabdospora</taxon>
    </lineage>
</organism>
<dbReference type="EMBL" id="BSTX01000005">
    <property type="protein sequence ID" value="GLZ81377.1"/>
    <property type="molecule type" value="Genomic_DNA"/>
</dbReference>
<gene>
    <name evidence="1" type="ORF">Afil01_61840</name>
</gene>
<dbReference type="RefSeq" id="WP_285666829.1">
    <property type="nucleotide sequence ID" value="NZ_BSTX01000005.1"/>
</dbReference>
<protein>
    <recommendedName>
        <fullName evidence="3">Ornithine cyclodeaminase</fullName>
    </recommendedName>
</protein>
<dbReference type="PANTHER" id="PTHR13812">
    <property type="entry name" value="KETIMINE REDUCTASE MU-CRYSTALLIN"/>
    <property type="match status" value="1"/>
</dbReference>
<dbReference type="PANTHER" id="PTHR13812:SF19">
    <property type="entry name" value="KETIMINE REDUCTASE MU-CRYSTALLIN"/>
    <property type="match status" value="1"/>
</dbReference>
<name>A0A9W6ST64_9ACTN</name>
<comment type="caution">
    <text evidence="1">The sequence shown here is derived from an EMBL/GenBank/DDBJ whole genome shotgun (WGS) entry which is preliminary data.</text>
</comment>
<keyword evidence="2" id="KW-1185">Reference proteome</keyword>
<accession>A0A9W6ST64</accession>
<dbReference type="Proteomes" id="UP001165079">
    <property type="component" value="Unassembled WGS sequence"/>
</dbReference>
<proteinExistence type="predicted"/>
<sequence>MVTIWTDEDLPGLIDAAGTVAVMRQALLAAHHGTLSAPPRVHAELGDGRLVYTAGATSSWFGYRSYDTIAGGDQLTVVHKRPSGAVAAIALGADLGRMRTGAIGGLAAGELAAPGASTVGIIGTGAHAWMQLWAINAVRPLTRVRVYSRTTERRERFAEHAAARYGIDVAAAASAEEAVSDAAIVVLATDSGTPVVDTDAIAPDAFVTTLGPKQAGRAEFDVRLAARASTVVTDSIAQLNAYDPPFVLVGTPHAERAVSLGAILAGEVTAPGPGVLFCSVGLAGTEAYLLAHLAGM</sequence>
<dbReference type="InterPro" id="IPR003462">
    <property type="entry name" value="ODC_Mu_crystall"/>
</dbReference>
<dbReference type="Gene3D" id="3.40.50.720">
    <property type="entry name" value="NAD(P)-binding Rossmann-like Domain"/>
    <property type="match status" value="1"/>
</dbReference>
<dbReference type="Pfam" id="PF02423">
    <property type="entry name" value="OCD_Mu_crystall"/>
    <property type="match status" value="1"/>
</dbReference>
<dbReference type="GO" id="GO:0005737">
    <property type="term" value="C:cytoplasm"/>
    <property type="evidence" value="ECO:0007669"/>
    <property type="project" value="TreeGrafter"/>
</dbReference>
<dbReference type="SUPFAM" id="SSF51735">
    <property type="entry name" value="NAD(P)-binding Rossmann-fold domains"/>
    <property type="match status" value="1"/>
</dbReference>
<dbReference type="Gene3D" id="3.30.1780.10">
    <property type="entry name" value="ornithine cyclodeaminase, domain 1"/>
    <property type="match status" value="1"/>
</dbReference>